<reference evidence="4" key="1">
    <citation type="submission" date="2023-08" db="EMBL/GenBank/DDBJ databases">
        <title>Rhodospirillaceae gen. nov., a novel taxon isolated from the Yangtze River Yuezi River estuary sludge.</title>
        <authorList>
            <person name="Ruan L."/>
        </authorList>
    </citation>
    <scope>NUCLEOTIDE SEQUENCE [LARGE SCALE GENOMIC DNA]</scope>
    <source>
        <strain evidence="4">R-7</strain>
    </source>
</reference>
<dbReference type="Gene3D" id="1.10.443.10">
    <property type="entry name" value="Intergrase catalytic core"/>
    <property type="match status" value="1"/>
</dbReference>
<dbReference type="InterPro" id="IPR013762">
    <property type="entry name" value="Integrase-like_cat_sf"/>
</dbReference>
<gene>
    <name evidence="3" type="ORF">Q8A70_00595</name>
</gene>
<dbReference type="EMBL" id="JAUYVI010000001">
    <property type="protein sequence ID" value="MDQ7246135.1"/>
    <property type="molecule type" value="Genomic_DNA"/>
</dbReference>
<organism evidence="3 4">
    <name type="scientific">Dongia sedimenti</name>
    <dbReference type="NCBI Taxonomy" id="3064282"/>
    <lineage>
        <taxon>Bacteria</taxon>
        <taxon>Pseudomonadati</taxon>
        <taxon>Pseudomonadota</taxon>
        <taxon>Alphaproteobacteria</taxon>
        <taxon>Rhodospirillales</taxon>
        <taxon>Dongiaceae</taxon>
        <taxon>Dongia</taxon>
    </lineage>
</organism>
<evidence type="ECO:0000313" key="4">
    <source>
        <dbReference type="Proteomes" id="UP001230156"/>
    </source>
</evidence>
<feature type="domain" description="Tyr recombinase" evidence="2">
    <location>
        <begin position="73"/>
        <end position="131"/>
    </location>
</feature>
<keyword evidence="1" id="KW-0233">DNA recombination</keyword>
<dbReference type="SUPFAM" id="SSF56349">
    <property type="entry name" value="DNA breaking-rejoining enzymes"/>
    <property type="match status" value="1"/>
</dbReference>
<keyword evidence="4" id="KW-1185">Reference proteome</keyword>
<dbReference type="Pfam" id="PF00589">
    <property type="entry name" value="Phage_integrase"/>
    <property type="match status" value="1"/>
</dbReference>
<evidence type="ECO:0000313" key="3">
    <source>
        <dbReference type="EMBL" id="MDQ7246135.1"/>
    </source>
</evidence>
<protein>
    <submittedName>
        <fullName evidence="3">Tyrosine-type recombinase/integrase</fullName>
    </submittedName>
</protein>
<proteinExistence type="predicted"/>
<sequence length="186" mass="20010">MGRQGPYLSEDRPCAVLGGTGAIQSAAPALPGRCPEIVGHGPSAASSWIDAIRQLTPAEPSGHYAQSSLNGFQRESMAERGRTHRSAGVTPHGLRLSAATRLKELGLSWDVIASITGHDTKEMVEHYTEQERKAKIAIGVLNAATAEQNATEIVKPGSWDRKTDAPTPRRKRLRAAEILGLGWWAQ</sequence>
<dbReference type="InterPro" id="IPR011010">
    <property type="entry name" value="DNA_brk_join_enz"/>
</dbReference>
<evidence type="ECO:0000259" key="2">
    <source>
        <dbReference type="Pfam" id="PF00589"/>
    </source>
</evidence>
<dbReference type="Proteomes" id="UP001230156">
    <property type="component" value="Unassembled WGS sequence"/>
</dbReference>
<dbReference type="InterPro" id="IPR002104">
    <property type="entry name" value="Integrase_catalytic"/>
</dbReference>
<evidence type="ECO:0000256" key="1">
    <source>
        <dbReference type="ARBA" id="ARBA00023172"/>
    </source>
</evidence>
<name>A0ABU0YG18_9PROT</name>
<comment type="caution">
    <text evidence="3">The sequence shown here is derived from an EMBL/GenBank/DDBJ whole genome shotgun (WGS) entry which is preliminary data.</text>
</comment>
<accession>A0ABU0YG18</accession>